<evidence type="ECO:0000313" key="4">
    <source>
        <dbReference type="EMBL" id="PWJ15294.1"/>
    </source>
</evidence>
<accession>A0A315Y769</accession>
<feature type="domain" description="MobA/VirD2-like nuclease" evidence="3">
    <location>
        <begin position="2"/>
        <end position="58"/>
    </location>
</feature>
<feature type="region of interest" description="Disordered" evidence="2">
    <location>
        <begin position="322"/>
        <end position="367"/>
    </location>
</feature>
<protein>
    <submittedName>
        <fullName evidence="4">Relaxase/mobilization nuclease-like protein</fullName>
    </submittedName>
</protein>
<feature type="compositionally biased region" description="Basic and acidic residues" evidence="2">
    <location>
        <begin position="324"/>
        <end position="357"/>
    </location>
</feature>
<evidence type="ECO:0000259" key="3">
    <source>
        <dbReference type="Pfam" id="PF03432"/>
    </source>
</evidence>
<proteinExistence type="predicted"/>
<keyword evidence="1" id="KW-0175">Coiled coil</keyword>
<feature type="coiled-coil region" evidence="1">
    <location>
        <begin position="229"/>
        <end position="256"/>
    </location>
</feature>
<evidence type="ECO:0000256" key="2">
    <source>
        <dbReference type="SAM" id="MobiDB-lite"/>
    </source>
</evidence>
<dbReference type="Proteomes" id="UP000245720">
    <property type="component" value="Unassembled WGS sequence"/>
</dbReference>
<name>A0A315Y769_RUMFL</name>
<dbReference type="Pfam" id="PF03432">
    <property type="entry name" value="Relaxase"/>
    <property type="match status" value="1"/>
</dbReference>
<organism evidence="4 5">
    <name type="scientific">Ruminococcus flavefaciens</name>
    <dbReference type="NCBI Taxonomy" id="1265"/>
    <lineage>
        <taxon>Bacteria</taxon>
        <taxon>Bacillati</taxon>
        <taxon>Bacillota</taxon>
        <taxon>Clostridia</taxon>
        <taxon>Eubacteriales</taxon>
        <taxon>Oscillospiraceae</taxon>
        <taxon>Ruminococcus</taxon>
    </lineage>
</organism>
<comment type="caution">
    <text evidence="4">The sequence shown here is derived from an EMBL/GenBank/DDBJ whole genome shotgun (WGS) entry which is preliminary data.</text>
</comment>
<dbReference type="EMBL" id="QGDI01000001">
    <property type="protein sequence ID" value="PWJ15294.1"/>
    <property type="molecule type" value="Genomic_DNA"/>
</dbReference>
<sequence length="367" mass="43175">MTCHIDKEHIHLHTVFNNTNCIDGRTFETHENRRTTKQDRSFQKLMNITDEVCKRHHLYVIERPEMGKGKSHWEWDMSRQGLSWKAKLKFTIDQVIKVSENFEDFLAKCADFGVLVEYNPDHKIDLKFMLAEQRERNPRAKFTRSRTLGWYYETEQIKGRIAQYMGGMIYVPRIKVRQITPKAEENKFVRDAIDRGNMKVASIAKNIITAYGVEPNQVRGAAMAAFIERAHLVGELNDLNAQIKDLQEKLKVLKKYRKVKHIGEELKALSGREEKKYRKEHGGDIAEYHETCKQVLELYPSGNIPKVENLEKHIASLQKKLSKKNTEYNQADKKSRKLSEATRTIEEYLRQEQSRDQQKKRKRNDLE</sequence>
<dbReference type="InterPro" id="IPR005094">
    <property type="entry name" value="Endonuclease_MobA/VirD2"/>
</dbReference>
<dbReference type="AlphaFoldDB" id="A0A315Y769"/>
<reference evidence="4 5" key="1">
    <citation type="submission" date="2018-05" db="EMBL/GenBank/DDBJ databases">
        <title>The Hungate 1000. A catalogue of reference genomes from the rumen microbiome.</title>
        <authorList>
            <person name="Kelly W."/>
        </authorList>
    </citation>
    <scope>NUCLEOTIDE SEQUENCE [LARGE SCALE GENOMIC DNA]</scope>
    <source>
        <strain evidence="4 5">SAb67</strain>
    </source>
</reference>
<gene>
    <name evidence="4" type="ORF">IE37_00188</name>
</gene>
<evidence type="ECO:0000313" key="5">
    <source>
        <dbReference type="Proteomes" id="UP000245720"/>
    </source>
</evidence>
<feature type="compositionally biased region" description="Basic residues" evidence="2">
    <location>
        <begin position="358"/>
        <end position="367"/>
    </location>
</feature>
<evidence type="ECO:0000256" key="1">
    <source>
        <dbReference type="SAM" id="Coils"/>
    </source>
</evidence>